<feature type="region of interest" description="Disordered" evidence="2">
    <location>
        <begin position="409"/>
        <end position="434"/>
    </location>
</feature>
<evidence type="ECO:0000313" key="4">
    <source>
        <dbReference type="EMBL" id="EJT50323.1"/>
    </source>
</evidence>
<dbReference type="KEGG" id="tasa:A1Q1_00428"/>
<dbReference type="InterPro" id="IPR000717">
    <property type="entry name" value="PCI_dom"/>
</dbReference>
<comment type="similarity">
    <text evidence="1">Belongs to the CSN7/EIF3M family. CSN7 subfamily.</text>
</comment>
<organism evidence="4 5">
    <name type="scientific">Trichosporon asahii var. asahii (strain ATCC 90039 / CBS 2479 / JCM 2466 / KCTC 7840 / NBRC 103889/ NCYC 2677 / UAMH 7654)</name>
    <name type="common">Yeast</name>
    <dbReference type="NCBI Taxonomy" id="1186058"/>
    <lineage>
        <taxon>Eukaryota</taxon>
        <taxon>Fungi</taxon>
        <taxon>Dikarya</taxon>
        <taxon>Basidiomycota</taxon>
        <taxon>Agaricomycotina</taxon>
        <taxon>Tremellomycetes</taxon>
        <taxon>Trichosporonales</taxon>
        <taxon>Trichosporonaceae</taxon>
        <taxon>Trichosporon</taxon>
    </lineage>
</organism>
<dbReference type="EMBL" id="ALBS01000114">
    <property type="protein sequence ID" value="EJT50323.1"/>
    <property type="molecule type" value="Genomic_DNA"/>
</dbReference>
<feature type="domain" description="PCI" evidence="3">
    <location>
        <begin position="200"/>
        <end position="372"/>
    </location>
</feature>
<comment type="caution">
    <text evidence="4">The sequence shown here is derived from an EMBL/GenBank/DDBJ whole genome shotgun (WGS) entry which is preliminary data.</text>
</comment>
<dbReference type="PROSITE" id="PS50250">
    <property type="entry name" value="PCI"/>
    <property type="match status" value="1"/>
</dbReference>
<dbReference type="Pfam" id="PF01399">
    <property type="entry name" value="PCI"/>
    <property type="match status" value="1"/>
</dbReference>
<dbReference type="GO" id="GO:0005852">
    <property type="term" value="C:eukaryotic translation initiation factor 3 complex"/>
    <property type="evidence" value="ECO:0007669"/>
    <property type="project" value="TreeGrafter"/>
</dbReference>
<dbReference type="RefSeq" id="XP_014181552.1">
    <property type="nucleotide sequence ID" value="XM_014326077.1"/>
</dbReference>
<evidence type="ECO:0000259" key="3">
    <source>
        <dbReference type="PROSITE" id="PS50250"/>
    </source>
</evidence>
<proteinExistence type="inferred from homology"/>
<dbReference type="Proteomes" id="UP000002748">
    <property type="component" value="Unassembled WGS sequence"/>
</dbReference>
<dbReference type="GO" id="GO:0002183">
    <property type="term" value="P:cytoplasmic translational initiation"/>
    <property type="evidence" value="ECO:0007669"/>
    <property type="project" value="TreeGrafter"/>
</dbReference>
<dbReference type="HOGENOM" id="CLU_035254_1_0_1"/>
<dbReference type="OrthoDB" id="10267031at2759"/>
<dbReference type="PANTHER" id="PTHR15350">
    <property type="entry name" value="COP9 SIGNALOSOME COMPLEX SUBUNIT 7/DENDRITIC CELL PROTEIN GA17"/>
    <property type="match status" value="1"/>
</dbReference>
<evidence type="ECO:0000313" key="5">
    <source>
        <dbReference type="Proteomes" id="UP000002748"/>
    </source>
</evidence>
<accession>J5R256</accession>
<sequence length="434" mass="46497">MADCVAIAPEINFRQQIAETLQHAARSMPQAEQVATREMLSSFDAELKQGDDQKMKQDMIKKVVGTFVDTQGALEAAKEGENESSHVLLNYTLAQNFDTNGEEYAGLVKSLVDAVRAGGEKAVADGRTAKAESAARILTNTYNLLPASSPLRPTVLLALVQLLAASDDLAALPMSGVSAALAQWSVSEADKVAFLTQAAAVYEKAGKLDSALTLTLLALERDVNAKTAEHALALALAQNDRFDLDDLLKVQGVRDVLTGKAAELVALFTSVDELEAVQKAAEWTKANGAFVSGLGVEGLDADEVLRKVRLIAIATLAARSASKTIAYADLTSALGVPEDEVEAWVIDAIRAGLLEARLSQPLSSVRVISVSSRATRRFGSEEWQLLERRLKEWKAAVDDALTTVHEAGALAAQGPITNTRPRRRQEQPAQTENN</sequence>
<dbReference type="GeneID" id="25983942"/>
<name>J5R256_TRIAS</name>
<dbReference type="PANTHER" id="PTHR15350:SF2">
    <property type="entry name" value="EUKARYOTIC TRANSLATION INITIATION FACTOR 3 SUBUNIT M"/>
    <property type="match status" value="1"/>
</dbReference>
<gene>
    <name evidence="4" type="ORF">A1Q1_00428</name>
</gene>
<evidence type="ECO:0000256" key="2">
    <source>
        <dbReference type="SAM" id="MobiDB-lite"/>
    </source>
</evidence>
<dbReference type="InterPro" id="IPR045237">
    <property type="entry name" value="COPS7/eIF3m"/>
</dbReference>
<protein>
    <recommendedName>
        <fullName evidence="3">PCI domain-containing protein</fullName>
    </recommendedName>
</protein>
<dbReference type="VEuPathDB" id="FungiDB:A1Q1_00428"/>
<dbReference type="AlphaFoldDB" id="J5R256"/>
<evidence type="ECO:0000256" key="1">
    <source>
        <dbReference type="ARBA" id="ARBA00008482"/>
    </source>
</evidence>
<dbReference type="SMART" id="SM00088">
    <property type="entry name" value="PINT"/>
    <property type="match status" value="1"/>
</dbReference>
<reference evidence="4 5" key="1">
    <citation type="journal article" date="2012" name="Eukaryot. Cell">
        <title>Draft genome sequence of CBS 2479, the standard type strain of Trichosporon asahii.</title>
        <authorList>
            <person name="Yang R.Y."/>
            <person name="Li H.T."/>
            <person name="Zhu H."/>
            <person name="Zhou G.P."/>
            <person name="Wang M."/>
            <person name="Wang L."/>
        </authorList>
    </citation>
    <scope>NUCLEOTIDE SEQUENCE [LARGE SCALE GENOMIC DNA]</scope>
    <source>
        <strain evidence="5">ATCC 90039 / CBS 2479 / JCM 2466 / KCTC 7840 / NCYC 2677 / UAMH 7654</strain>
    </source>
</reference>